<keyword evidence="2" id="KW-1185">Reference proteome</keyword>
<protein>
    <submittedName>
        <fullName evidence="1">Uncharacterized protein</fullName>
    </submittedName>
</protein>
<organism evidence="1 2">
    <name type="scientific">Tenacibaculum phage pT24</name>
    <dbReference type="NCBI Taxonomy" id="1880590"/>
    <lineage>
        <taxon>Viruses</taxon>
        <taxon>Duplodnaviria</taxon>
        <taxon>Heunggongvirae</taxon>
        <taxon>Uroviricota</taxon>
        <taxon>Caudoviricetes</taxon>
        <taxon>Kungbxnavirus</taxon>
        <taxon>Kungbxnavirus pT24</taxon>
    </lineage>
</organism>
<dbReference type="Proteomes" id="UP000224877">
    <property type="component" value="Segment"/>
</dbReference>
<proteinExistence type="predicted"/>
<evidence type="ECO:0000313" key="1">
    <source>
        <dbReference type="EMBL" id="BAV39148.1"/>
    </source>
</evidence>
<name>A0A1B4XWF2_9CAUD</name>
<dbReference type="EMBL" id="LC168164">
    <property type="protein sequence ID" value="BAV39148.1"/>
    <property type="molecule type" value="Genomic_DNA"/>
</dbReference>
<evidence type="ECO:0000313" key="2">
    <source>
        <dbReference type="Proteomes" id="UP000224877"/>
    </source>
</evidence>
<sequence>MLNGLDINQIKTNSELVQIGLNNLFNEFRHLRIGKVRHDNKKVFNHIEYLDENFEITLIEKAPHSLFFKAEGNKVANKKGGGIYKFRLSYTDGSITGNYYFNLSAKS</sequence>
<reference evidence="1 2" key="1">
    <citation type="submission" date="2016-07" db="EMBL/GenBank/DDBJ databases">
        <title>Characterization of three bacteriophages infecting bacteria isolated from shrimp culture pond water.</title>
        <authorList>
            <person name="Khoa H.V."/>
        </authorList>
    </citation>
    <scope>NUCLEOTIDE SEQUENCE [LARGE SCALE GENOMIC DNA]</scope>
</reference>
<gene>
    <name evidence="1" type="ORF">BPT24_026</name>
</gene>
<accession>A0A1B4XWF2</accession>